<feature type="transmembrane region" description="Helical" evidence="5">
    <location>
        <begin position="122"/>
        <end position="142"/>
    </location>
</feature>
<proteinExistence type="predicted"/>
<sequence length="508" mass="56059">MVVPNWFHAAFGLLRQIEPIIVLEELGSTLFDTALQMVVKDRYANVTEPGHSAEDAQQKAITDFYMTNNLIIQLTPIIPALILAKLSDRGWRKAPIVTPLTGYLLSRLILLLVVVLQLPLQVMYGAGVLFGLSGGYTSYWPGVMTVVSLDTTATDRSKVLMKVELLYGIAGLVGSLVSGHLFRLYSSSLGNGTVLLIVSTLLHMYSLYYLTELIYGACSSLLKVKGVSNREPEEKHHLLSHASTNTPVVEAPIGINKVNVALLFVAAILYDFAVGGAVEVLGAFVLKAPLSWDATLVGYGNAAGCVIFLTSYFGVIGFRRCCSDTSLILIGMLSFAFGIYFMSFVTTTLTFYLARALTLFALIPMTTIRALLSQQVPASSYGEYTTCVLGRSLNFASLAYIPAFTKLYQGTLDWFPGFVFTFASIFTVLGMIPIRYLRLLRLLQISVPLFRVTLSHLLKSMPSLYSLQYRRLQITSEAAVRGDLDQQRRRRYHQLRVCVGARQKGTET</sequence>
<keyword evidence="3 5" id="KW-1133">Transmembrane helix</keyword>
<feature type="transmembrane region" description="Helical" evidence="5">
    <location>
        <begin position="414"/>
        <end position="434"/>
    </location>
</feature>
<dbReference type="InterPro" id="IPR036259">
    <property type="entry name" value="MFS_trans_sf"/>
</dbReference>
<organism evidence="6 7">
    <name type="scientific">Amphilophus citrinellus</name>
    <name type="common">Midas cichlid</name>
    <name type="synonym">Cichlasoma citrinellum</name>
    <dbReference type="NCBI Taxonomy" id="61819"/>
    <lineage>
        <taxon>Eukaryota</taxon>
        <taxon>Metazoa</taxon>
        <taxon>Chordata</taxon>
        <taxon>Craniata</taxon>
        <taxon>Vertebrata</taxon>
        <taxon>Euteleostomi</taxon>
        <taxon>Actinopterygii</taxon>
        <taxon>Neopterygii</taxon>
        <taxon>Teleostei</taxon>
        <taxon>Neoteleostei</taxon>
        <taxon>Acanthomorphata</taxon>
        <taxon>Ovalentaria</taxon>
        <taxon>Cichlomorphae</taxon>
        <taxon>Cichliformes</taxon>
        <taxon>Cichlidae</taxon>
        <taxon>New World cichlids</taxon>
        <taxon>Cichlasomatinae</taxon>
        <taxon>Heroini</taxon>
        <taxon>Amphilophus</taxon>
    </lineage>
</organism>
<dbReference type="SUPFAM" id="SSF103473">
    <property type="entry name" value="MFS general substrate transporter"/>
    <property type="match status" value="1"/>
</dbReference>
<evidence type="ECO:0000256" key="2">
    <source>
        <dbReference type="ARBA" id="ARBA00022692"/>
    </source>
</evidence>
<evidence type="ECO:0000256" key="1">
    <source>
        <dbReference type="ARBA" id="ARBA00004141"/>
    </source>
</evidence>
<dbReference type="AlphaFoldDB" id="A0A3Q0T6Y0"/>
<dbReference type="PANTHER" id="PTHR23507:SF3">
    <property type="entry name" value="THYMIC STROMAL COTRANSPORTER HOMOLOG"/>
    <property type="match status" value="1"/>
</dbReference>
<accession>A0A3Q0T6Y0</accession>
<dbReference type="GeneTree" id="ENSGT00950000183096"/>
<evidence type="ECO:0000313" key="6">
    <source>
        <dbReference type="Ensembl" id="ENSACIP00000030584.1"/>
    </source>
</evidence>
<reference evidence="6" key="1">
    <citation type="submission" date="2025-08" db="UniProtKB">
        <authorList>
            <consortium name="Ensembl"/>
        </authorList>
    </citation>
    <scope>IDENTIFICATION</scope>
</reference>
<feature type="transmembrane region" description="Helical" evidence="5">
    <location>
        <begin position="296"/>
        <end position="315"/>
    </location>
</feature>
<evidence type="ECO:0000313" key="7">
    <source>
        <dbReference type="Proteomes" id="UP000261340"/>
    </source>
</evidence>
<dbReference type="Ensembl" id="ENSACIT00000031381.1">
    <property type="protein sequence ID" value="ENSACIP00000030584.1"/>
    <property type="gene ID" value="ENSACIG00000023628.1"/>
</dbReference>
<dbReference type="STRING" id="61819.ENSACIP00000030584"/>
<comment type="subcellular location">
    <subcellularLocation>
        <location evidence="1">Membrane</location>
        <topology evidence="1">Multi-pass membrane protein</topology>
    </subcellularLocation>
</comment>
<feature type="transmembrane region" description="Helical" evidence="5">
    <location>
        <begin position="163"/>
        <end position="182"/>
    </location>
</feature>
<feature type="transmembrane region" description="Helical" evidence="5">
    <location>
        <begin position="194"/>
        <end position="215"/>
    </location>
</feature>
<dbReference type="GO" id="GO:0022857">
    <property type="term" value="F:transmembrane transporter activity"/>
    <property type="evidence" value="ECO:0007669"/>
    <property type="project" value="TreeGrafter"/>
</dbReference>
<keyword evidence="4 5" id="KW-0472">Membrane</keyword>
<feature type="transmembrane region" description="Helical" evidence="5">
    <location>
        <begin position="352"/>
        <end position="372"/>
    </location>
</feature>
<dbReference type="Gene3D" id="1.20.1250.20">
    <property type="entry name" value="MFS general substrate transporter like domains"/>
    <property type="match status" value="1"/>
</dbReference>
<keyword evidence="2 5" id="KW-0812">Transmembrane</keyword>
<evidence type="ECO:0000256" key="3">
    <source>
        <dbReference type="ARBA" id="ARBA00022989"/>
    </source>
</evidence>
<evidence type="ECO:0000256" key="5">
    <source>
        <dbReference type="SAM" id="Phobius"/>
    </source>
</evidence>
<feature type="transmembrane region" description="Helical" evidence="5">
    <location>
        <begin position="64"/>
        <end position="84"/>
    </location>
</feature>
<name>A0A3Q0T6Y0_AMPCI</name>
<feature type="transmembrane region" description="Helical" evidence="5">
    <location>
        <begin position="327"/>
        <end position="346"/>
    </location>
</feature>
<feature type="transmembrane region" description="Helical" evidence="5">
    <location>
        <begin position="260"/>
        <end position="284"/>
    </location>
</feature>
<protein>
    <submittedName>
        <fullName evidence="6">Solute carrier family 46 member 2</fullName>
    </submittedName>
</protein>
<feature type="transmembrane region" description="Helical" evidence="5">
    <location>
        <begin position="96"/>
        <end position="116"/>
    </location>
</feature>
<dbReference type="PANTHER" id="PTHR23507">
    <property type="entry name" value="ZGC:174356"/>
    <property type="match status" value="1"/>
</dbReference>
<dbReference type="GO" id="GO:0016020">
    <property type="term" value="C:membrane"/>
    <property type="evidence" value="ECO:0007669"/>
    <property type="project" value="UniProtKB-SubCell"/>
</dbReference>
<dbReference type="Proteomes" id="UP000261340">
    <property type="component" value="Unplaced"/>
</dbReference>
<reference evidence="6" key="2">
    <citation type="submission" date="2025-09" db="UniProtKB">
        <authorList>
            <consortium name="Ensembl"/>
        </authorList>
    </citation>
    <scope>IDENTIFICATION</scope>
</reference>
<keyword evidence="7" id="KW-1185">Reference proteome</keyword>
<evidence type="ECO:0000256" key="4">
    <source>
        <dbReference type="ARBA" id="ARBA00023136"/>
    </source>
</evidence>